<evidence type="ECO:0000313" key="4">
    <source>
        <dbReference type="Proteomes" id="UP000181980"/>
    </source>
</evidence>
<feature type="domain" description="Luciferase-like" evidence="2">
    <location>
        <begin position="4"/>
        <end position="288"/>
    </location>
</feature>
<organism evidence="3 4">
    <name type="scientific">Jiangella alba</name>
    <dbReference type="NCBI Taxonomy" id="561176"/>
    <lineage>
        <taxon>Bacteria</taxon>
        <taxon>Bacillati</taxon>
        <taxon>Actinomycetota</taxon>
        <taxon>Actinomycetes</taxon>
        <taxon>Jiangellales</taxon>
        <taxon>Jiangellaceae</taxon>
        <taxon>Jiangella</taxon>
    </lineage>
</organism>
<dbReference type="STRING" id="561176.SAMN04488561_5229"/>
<dbReference type="Pfam" id="PF00296">
    <property type="entry name" value="Bac_luciferase"/>
    <property type="match status" value="1"/>
</dbReference>
<dbReference type="Gene3D" id="3.20.20.30">
    <property type="entry name" value="Luciferase-like domain"/>
    <property type="match status" value="1"/>
</dbReference>
<dbReference type="EMBL" id="FNUC01000004">
    <property type="protein sequence ID" value="SEF16106.1"/>
    <property type="molecule type" value="Genomic_DNA"/>
</dbReference>
<accession>A0A1H5PQT2</accession>
<protein>
    <submittedName>
        <fullName evidence="3">F420-dependent oxidoreductase, MSMEG_4879 family</fullName>
    </submittedName>
</protein>
<proteinExistence type="predicted"/>
<dbReference type="InterPro" id="IPR019910">
    <property type="entry name" value="Lucif-like_OxRdtase_MSMEG_4879"/>
</dbReference>
<dbReference type="NCBIfam" id="TIGR03564">
    <property type="entry name" value="F420_MSMEG_4879"/>
    <property type="match status" value="1"/>
</dbReference>
<dbReference type="OrthoDB" id="7054907at2"/>
<dbReference type="PANTHER" id="PTHR43244">
    <property type="match status" value="1"/>
</dbReference>
<dbReference type="InterPro" id="IPR050564">
    <property type="entry name" value="F420-G6PD/mer"/>
</dbReference>
<dbReference type="RefSeq" id="WP_069108982.1">
    <property type="nucleotide sequence ID" value="NZ_FNUC01000004.1"/>
</dbReference>
<reference evidence="4" key="1">
    <citation type="submission" date="2016-10" db="EMBL/GenBank/DDBJ databases">
        <authorList>
            <person name="Varghese N."/>
            <person name="Submissions S."/>
        </authorList>
    </citation>
    <scope>NUCLEOTIDE SEQUENCE [LARGE SCALE GENOMIC DNA]</scope>
    <source>
        <strain evidence="4">DSM 45237</strain>
    </source>
</reference>
<dbReference type="Proteomes" id="UP000181980">
    <property type="component" value="Unassembled WGS sequence"/>
</dbReference>
<sequence>MRIGVWIDDDGVSVATVAERARAAAAAGYETVWLSERSGWDPLTLLTAIGPAVPDVRLGTGIVRTHPRHPLALAAQALTAQAATGGRLVLGVGPSHAPIIEGQYGLSFERPARHTREYLTVLRPLLRGEPVAYSGSTLTVNGQVGVAGTVTAPPVLVAALGPAMLRVAGELADGTVTTWAGPRSIGEHVVPALTAAAAAAGRERPAVVAGVCVAVTDDPGGARDWVQQYFGMAGDLPAYRVQLDREGVRTPAETVIAGDEATVRRAFRALADAGTDELQVLPVGSATDQVRTLEVAARLAR</sequence>
<dbReference type="SUPFAM" id="SSF51679">
    <property type="entry name" value="Bacterial luciferase-like"/>
    <property type="match status" value="1"/>
</dbReference>
<keyword evidence="4" id="KW-1185">Reference proteome</keyword>
<dbReference type="PANTHER" id="PTHR43244:SF1">
    <property type="entry name" value="5,10-METHYLENETETRAHYDROMETHANOPTERIN REDUCTASE"/>
    <property type="match status" value="1"/>
</dbReference>
<dbReference type="GO" id="GO:0016705">
    <property type="term" value="F:oxidoreductase activity, acting on paired donors, with incorporation or reduction of molecular oxygen"/>
    <property type="evidence" value="ECO:0007669"/>
    <property type="project" value="InterPro"/>
</dbReference>
<dbReference type="InterPro" id="IPR011251">
    <property type="entry name" value="Luciferase-like_dom"/>
</dbReference>
<gene>
    <name evidence="3" type="ORF">SAMN04488561_5229</name>
</gene>
<name>A0A1H5PQT2_9ACTN</name>
<evidence type="ECO:0000313" key="3">
    <source>
        <dbReference type="EMBL" id="SEF16106.1"/>
    </source>
</evidence>
<evidence type="ECO:0000256" key="1">
    <source>
        <dbReference type="ARBA" id="ARBA00023002"/>
    </source>
</evidence>
<dbReference type="CDD" id="cd01097">
    <property type="entry name" value="Tetrahydromethanopterin_reductase"/>
    <property type="match status" value="1"/>
</dbReference>
<evidence type="ECO:0000259" key="2">
    <source>
        <dbReference type="Pfam" id="PF00296"/>
    </source>
</evidence>
<dbReference type="AlphaFoldDB" id="A0A1H5PQT2"/>
<dbReference type="InterPro" id="IPR036661">
    <property type="entry name" value="Luciferase-like_sf"/>
</dbReference>
<keyword evidence="1" id="KW-0560">Oxidoreductase</keyword>